<feature type="compositionally biased region" description="Basic and acidic residues" evidence="10">
    <location>
        <begin position="939"/>
        <end position="950"/>
    </location>
</feature>
<gene>
    <name evidence="12" type="ORF">CVT24_009118</name>
</gene>
<dbReference type="PANTHER" id="PTHR24343">
    <property type="entry name" value="SERINE/THREONINE KINASE"/>
    <property type="match status" value="1"/>
</dbReference>
<feature type="region of interest" description="Disordered" evidence="10">
    <location>
        <begin position="970"/>
        <end position="1006"/>
    </location>
</feature>
<dbReference type="Gene3D" id="1.10.510.10">
    <property type="entry name" value="Transferase(Phosphotransferase) domain 1"/>
    <property type="match status" value="2"/>
</dbReference>
<feature type="region of interest" description="Disordered" evidence="10">
    <location>
        <begin position="365"/>
        <end position="390"/>
    </location>
</feature>
<evidence type="ECO:0000313" key="13">
    <source>
        <dbReference type="Proteomes" id="UP000284842"/>
    </source>
</evidence>
<feature type="region of interest" description="Disordered" evidence="10">
    <location>
        <begin position="407"/>
        <end position="460"/>
    </location>
</feature>
<feature type="region of interest" description="Disordered" evidence="10">
    <location>
        <begin position="619"/>
        <end position="639"/>
    </location>
</feature>
<dbReference type="SMART" id="SM00220">
    <property type="entry name" value="S_TKc"/>
    <property type="match status" value="1"/>
</dbReference>
<feature type="compositionally biased region" description="Acidic residues" evidence="10">
    <location>
        <begin position="1318"/>
        <end position="1327"/>
    </location>
</feature>
<evidence type="ECO:0000256" key="2">
    <source>
        <dbReference type="ARBA" id="ARBA00022527"/>
    </source>
</evidence>
<feature type="compositionally biased region" description="Low complexity" evidence="10">
    <location>
        <begin position="921"/>
        <end position="935"/>
    </location>
</feature>
<dbReference type="GO" id="GO:0005737">
    <property type="term" value="C:cytoplasm"/>
    <property type="evidence" value="ECO:0007669"/>
    <property type="project" value="TreeGrafter"/>
</dbReference>
<feature type="region of interest" description="Disordered" evidence="10">
    <location>
        <begin position="739"/>
        <end position="871"/>
    </location>
</feature>
<keyword evidence="3" id="KW-0808">Transferase</keyword>
<feature type="domain" description="Protein kinase" evidence="11">
    <location>
        <begin position="55"/>
        <end position="675"/>
    </location>
</feature>
<feature type="compositionally biased region" description="Basic and acidic residues" evidence="10">
    <location>
        <begin position="1291"/>
        <end position="1300"/>
    </location>
</feature>
<feature type="compositionally biased region" description="Polar residues" evidence="10">
    <location>
        <begin position="777"/>
        <end position="802"/>
    </location>
</feature>
<evidence type="ECO:0000256" key="1">
    <source>
        <dbReference type="ARBA" id="ARBA00012513"/>
    </source>
</evidence>
<protein>
    <recommendedName>
        <fullName evidence="1">non-specific serine/threonine protein kinase</fullName>
        <ecNumber evidence="1">2.7.11.1</ecNumber>
    </recommendedName>
</protein>
<dbReference type="Gene3D" id="3.30.200.20">
    <property type="entry name" value="Phosphorylase Kinase, domain 1"/>
    <property type="match status" value="1"/>
</dbReference>
<evidence type="ECO:0000256" key="10">
    <source>
        <dbReference type="SAM" id="MobiDB-lite"/>
    </source>
</evidence>
<evidence type="ECO:0000256" key="8">
    <source>
        <dbReference type="ARBA" id="ARBA00048679"/>
    </source>
</evidence>
<feature type="compositionally biased region" description="Gly residues" evidence="10">
    <location>
        <begin position="306"/>
        <end position="322"/>
    </location>
</feature>
<organism evidence="12 13">
    <name type="scientific">Panaeolus cyanescens</name>
    <dbReference type="NCBI Taxonomy" id="181874"/>
    <lineage>
        <taxon>Eukaryota</taxon>
        <taxon>Fungi</taxon>
        <taxon>Dikarya</taxon>
        <taxon>Basidiomycota</taxon>
        <taxon>Agaricomycotina</taxon>
        <taxon>Agaricomycetes</taxon>
        <taxon>Agaricomycetidae</taxon>
        <taxon>Agaricales</taxon>
        <taxon>Agaricineae</taxon>
        <taxon>Galeropsidaceae</taxon>
        <taxon>Panaeolus</taxon>
    </lineage>
</organism>
<dbReference type="GO" id="GO:0004674">
    <property type="term" value="F:protein serine/threonine kinase activity"/>
    <property type="evidence" value="ECO:0007669"/>
    <property type="project" value="UniProtKB-KW"/>
</dbReference>
<keyword evidence="6 9" id="KW-0067">ATP-binding</keyword>
<feature type="region of interest" description="Disordered" evidence="10">
    <location>
        <begin position="302"/>
        <end position="329"/>
    </location>
</feature>
<evidence type="ECO:0000256" key="5">
    <source>
        <dbReference type="ARBA" id="ARBA00022777"/>
    </source>
</evidence>
<evidence type="ECO:0000256" key="3">
    <source>
        <dbReference type="ARBA" id="ARBA00022679"/>
    </source>
</evidence>
<dbReference type="GO" id="GO:0005524">
    <property type="term" value="F:ATP binding"/>
    <property type="evidence" value="ECO:0007669"/>
    <property type="project" value="UniProtKB-UniRule"/>
</dbReference>
<feature type="compositionally biased region" description="Polar residues" evidence="10">
    <location>
        <begin position="365"/>
        <end position="384"/>
    </location>
</feature>
<dbReference type="InterPro" id="IPR011009">
    <property type="entry name" value="Kinase-like_dom_sf"/>
</dbReference>
<dbReference type="PROSITE" id="PS00107">
    <property type="entry name" value="PROTEIN_KINASE_ATP"/>
    <property type="match status" value="1"/>
</dbReference>
<dbReference type="InParanoid" id="A0A409VAL7"/>
<name>A0A409VAL7_9AGAR</name>
<accession>A0A409VAL7</accession>
<feature type="compositionally biased region" description="Basic and acidic residues" evidence="10">
    <location>
        <begin position="804"/>
        <end position="822"/>
    </location>
</feature>
<dbReference type="EC" id="2.7.11.1" evidence="1"/>
<feature type="compositionally biased region" description="Low complexity" evidence="10">
    <location>
        <begin position="1209"/>
        <end position="1222"/>
    </location>
</feature>
<feature type="compositionally biased region" description="Gly residues" evidence="10">
    <location>
        <begin position="623"/>
        <end position="632"/>
    </location>
</feature>
<sequence length="1342" mass="142512">MASTNANSQNTHHVLPVHAHSAPQLPYLFDPPGTAQTTDKLVAYVEERRPMLNEYIRHVKVGDGQHGDVYLCYKLNTHLPPEHPQRRIPVAMKSVKRNNPRHEQLKSLRMHLQNVQPSPHTPVLDRLNTTELKIRKEIAIMKKLRHPHVVRLYEVIDDRMKEKIYMVMEYLGGGEVKWRDGNNRPVLTVAQTRRIMRDAVLGLEYLHHQGIIHRDIKPANLLWTEDRRQVKIGDFGVSHFSYAQRLAAAGGGSNVDNDPHDPILLDDGSLSRRAGTPSFLAPEVIFEYSANWDTKSLSLSLSSGSQGAGAGSPSGSGLGGTASPGMMSIGSMSEVGSLVSGGSAVGSPNLSPRMDAGSVGYVNAQAQASSPRVSAGTSPGTTSPLRIGSDGELSAGGVVLDSLSVNATPSTSTSAAPSGTTSPSALTPSTSMSMGGSWIQGQGSSVGATPVGAEKEKERMKPEITKSIDVWALGVTLYCLLFGQTPFVATEDPQPLVMTNGTRGFGGGAGGGGYIYSGHGAEWRLYKSICNRDWEARERMGYDGILTGGRRWRGVGLREEDERIGKKEGVVNGKGKGKGKMERVRSREVVAMALGMGRVKSKETVASLEGAEGARELSRNGAVGNGVGGGESGGDEEGIDPEDEARLVINLLDGFLQKDYTQRITLDKVKRHPWLLLDLDDPLKWLNSTALNKSERIAVSQNEASDAMSAVHFRWRWGNMIVRHVSTLWRNVRSGGTGAAAQGGFALPSPVNEHSGEASGSGSGNGRRSGFEAWGQGPSSPTSSGVYAQTSGHLSNASSFTLSGRKDKGKGKEKEKEKEGGKGKGKARATSDSRVKGEQARSGKERKKGRPRSPAPSEGAVGRGVSGAFNRAPSSATIGTLAYATGTGLVNPTPTGAIRIEGSGGKPRRGSDNAPPTPYFSGESKPSSPSSSRKGMMFGDREREEKEKRGRFSKFRSIIAWRPTKYQSQVVGMGKDGRGGRRVKGVKRGTTGDVEEDVGGGHDDPDGGFGTKSELGGFYAALGTGVGGGGGAQGTSGPTARRSEEALKYLRQNSNVLNCNPNLQAHPVLSGDRHMLGRPLQPRRTGTFDMEDDAFALSHTSLVGNATHTASHVLGHHHVNSVGGNAQTSSTGALTAARRASSWGQGDNREFTEIISVTSVEHIGGLSEHVLNVGAGGVQDDGGRMVLPIRDPLEDMGGGSRVRGRGHHGASSSSSLSSNALMMGGGSREVAGTPKGGKVLTPIPPERAQARDDIFGAPCYDDDSSTIASGMGSASEEWHRGSMLDEEDDAHDLHAERDDTGLGDEDEEEGGSDHDYGYEEDEEEDDGAVTFSPRKRPVVEVS</sequence>
<keyword evidence="2" id="KW-0723">Serine/threonine-protein kinase</keyword>
<feature type="region of interest" description="Disordered" evidence="10">
    <location>
        <begin position="1189"/>
        <end position="1342"/>
    </location>
</feature>
<dbReference type="PANTHER" id="PTHR24343:SF330">
    <property type="entry name" value="SNF1-ACTIVATING KINASE 1"/>
    <property type="match status" value="1"/>
</dbReference>
<keyword evidence="13" id="KW-1185">Reference proteome</keyword>
<keyword evidence="4 9" id="KW-0547">Nucleotide-binding</keyword>
<proteinExistence type="predicted"/>
<reference evidence="12 13" key="1">
    <citation type="journal article" date="2018" name="Evol. Lett.">
        <title>Horizontal gene cluster transfer increased hallucinogenic mushroom diversity.</title>
        <authorList>
            <person name="Reynolds H.T."/>
            <person name="Vijayakumar V."/>
            <person name="Gluck-Thaler E."/>
            <person name="Korotkin H.B."/>
            <person name="Matheny P.B."/>
            <person name="Slot J.C."/>
        </authorList>
    </citation>
    <scope>NUCLEOTIDE SEQUENCE [LARGE SCALE GENOMIC DNA]</scope>
    <source>
        <strain evidence="12 13">2629</strain>
    </source>
</reference>
<comment type="caution">
    <text evidence="12">The sequence shown here is derived from an EMBL/GenBank/DDBJ whole genome shotgun (WGS) entry which is preliminary data.</text>
</comment>
<evidence type="ECO:0000256" key="4">
    <source>
        <dbReference type="ARBA" id="ARBA00022741"/>
    </source>
</evidence>
<keyword evidence="5" id="KW-0418">Kinase</keyword>
<evidence type="ECO:0000256" key="7">
    <source>
        <dbReference type="ARBA" id="ARBA00047899"/>
    </source>
</evidence>
<dbReference type="Pfam" id="PF00069">
    <property type="entry name" value="Pkinase"/>
    <property type="match status" value="1"/>
</dbReference>
<dbReference type="STRING" id="181874.A0A409VAL7"/>
<dbReference type="PROSITE" id="PS50011">
    <property type="entry name" value="PROTEIN_KINASE_DOM"/>
    <property type="match status" value="1"/>
</dbReference>
<evidence type="ECO:0000256" key="6">
    <source>
        <dbReference type="ARBA" id="ARBA00022840"/>
    </source>
</evidence>
<comment type="catalytic activity">
    <reaction evidence="7">
        <text>L-threonyl-[protein] + ATP = O-phospho-L-threonyl-[protein] + ADP + H(+)</text>
        <dbReference type="Rhea" id="RHEA:46608"/>
        <dbReference type="Rhea" id="RHEA-COMP:11060"/>
        <dbReference type="Rhea" id="RHEA-COMP:11605"/>
        <dbReference type="ChEBI" id="CHEBI:15378"/>
        <dbReference type="ChEBI" id="CHEBI:30013"/>
        <dbReference type="ChEBI" id="CHEBI:30616"/>
        <dbReference type="ChEBI" id="CHEBI:61977"/>
        <dbReference type="ChEBI" id="CHEBI:456216"/>
        <dbReference type="EC" id="2.7.11.1"/>
    </reaction>
</comment>
<feature type="binding site" evidence="9">
    <location>
        <position position="93"/>
    </location>
    <ligand>
        <name>ATP</name>
        <dbReference type="ChEBI" id="CHEBI:30616"/>
    </ligand>
</feature>
<dbReference type="InterPro" id="IPR017441">
    <property type="entry name" value="Protein_kinase_ATP_BS"/>
</dbReference>
<dbReference type="InterPro" id="IPR000719">
    <property type="entry name" value="Prot_kinase_dom"/>
</dbReference>
<evidence type="ECO:0000313" key="12">
    <source>
        <dbReference type="EMBL" id="PPQ63943.1"/>
    </source>
</evidence>
<feature type="compositionally biased region" description="Low complexity" evidence="10">
    <location>
        <begin position="407"/>
        <end position="433"/>
    </location>
</feature>
<dbReference type="SUPFAM" id="SSF56112">
    <property type="entry name" value="Protein kinase-like (PK-like)"/>
    <property type="match status" value="2"/>
</dbReference>
<evidence type="ECO:0000259" key="11">
    <source>
        <dbReference type="PROSITE" id="PS50011"/>
    </source>
</evidence>
<dbReference type="Proteomes" id="UP000284842">
    <property type="component" value="Unassembled WGS sequence"/>
</dbReference>
<evidence type="ECO:0000256" key="9">
    <source>
        <dbReference type="PROSITE-ProRule" id="PRU10141"/>
    </source>
</evidence>
<feature type="compositionally biased region" description="Acidic residues" evidence="10">
    <location>
        <begin position="1301"/>
        <end position="1310"/>
    </location>
</feature>
<feature type="compositionally biased region" description="Basic and acidic residues" evidence="10">
    <location>
        <begin position="829"/>
        <end position="843"/>
    </location>
</feature>
<feature type="region of interest" description="Disordered" evidence="10">
    <location>
        <begin position="886"/>
        <end position="951"/>
    </location>
</feature>
<comment type="catalytic activity">
    <reaction evidence="8">
        <text>L-seryl-[protein] + ATP = O-phospho-L-seryl-[protein] + ADP + H(+)</text>
        <dbReference type="Rhea" id="RHEA:17989"/>
        <dbReference type="Rhea" id="RHEA-COMP:9863"/>
        <dbReference type="Rhea" id="RHEA-COMP:11604"/>
        <dbReference type="ChEBI" id="CHEBI:15378"/>
        <dbReference type="ChEBI" id="CHEBI:29999"/>
        <dbReference type="ChEBI" id="CHEBI:30616"/>
        <dbReference type="ChEBI" id="CHEBI:83421"/>
        <dbReference type="ChEBI" id="CHEBI:456216"/>
        <dbReference type="EC" id="2.7.11.1"/>
    </reaction>
</comment>
<dbReference type="EMBL" id="NHTK01006103">
    <property type="protein sequence ID" value="PPQ63943.1"/>
    <property type="molecule type" value="Genomic_DNA"/>
</dbReference>
<dbReference type="OrthoDB" id="68483at2759"/>